<dbReference type="InterPro" id="IPR005036">
    <property type="entry name" value="CBM21_dom"/>
</dbReference>
<dbReference type="Gene3D" id="2.60.40.2440">
    <property type="entry name" value="Carbohydrate binding type-21 domain"/>
    <property type="match status" value="1"/>
</dbReference>
<feature type="region of interest" description="Disordered" evidence="1">
    <location>
        <begin position="41"/>
        <end position="71"/>
    </location>
</feature>
<feature type="domain" description="CBM21" evidence="2">
    <location>
        <begin position="203"/>
        <end position="310"/>
    </location>
</feature>
<dbReference type="PROSITE" id="PS51159">
    <property type="entry name" value="CBM21"/>
    <property type="match status" value="1"/>
</dbReference>
<comment type="caution">
    <text evidence="3">The sequence shown here is derived from an EMBL/GenBank/DDBJ whole genome shotgun (WGS) entry which is preliminary data.</text>
</comment>
<proteinExistence type="predicted"/>
<evidence type="ECO:0000313" key="4">
    <source>
        <dbReference type="Proteomes" id="UP000749646"/>
    </source>
</evidence>
<evidence type="ECO:0000259" key="2">
    <source>
        <dbReference type="PROSITE" id="PS51159"/>
    </source>
</evidence>
<protein>
    <recommendedName>
        <fullName evidence="2">CBM21 domain-containing protein</fullName>
    </recommendedName>
</protein>
<dbReference type="Pfam" id="PF03370">
    <property type="entry name" value="CBM_21"/>
    <property type="match status" value="1"/>
</dbReference>
<dbReference type="OrthoDB" id="1881at2759"/>
<dbReference type="AlphaFoldDB" id="A0A9P6J343"/>
<dbReference type="InterPro" id="IPR050782">
    <property type="entry name" value="PP1_regulatory_subunit_3"/>
</dbReference>
<dbReference type="GO" id="GO:0000164">
    <property type="term" value="C:protein phosphatase type 1 complex"/>
    <property type="evidence" value="ECO:0007669"/>
    <property type="project" value="TreeGrafter"/>
</dbReference>
<dbReference type="Proteomes" id="UP000749646">
    <property type="component" value="Unassembled WGS sequence"/>
</dbReference>
<reference evidence="3" key="1">
    <citation type="journal article" date="2020" name="Fungal Divers.">
        <title>Resolving the Mortierellaceae phylogeny through synthesis of multi-gene phylogenetics and phylogenomics.</title>
        <authorList>
            <person name="Vandepol N."/>
            <person name="Liber J."/>
            <person name="Desiro A."/>
            <person name="Na H."/>
            <person name="Kennedy M."/>
            <person name="Barry K."/>
            <person name="Grigoriev I.V."/>
            <person name="Miller A.N."/>
            <person name="O'Donnell K."/>
            <person name="Stajich J.E."/>
            <person name="Bonito G."/>
        </authorList>
    </citation>
    <scope>NUCLEOTIDE SEQUENCE</scope>
    <source>
        <strain evidence="3">MES-2147</strain>
    </source>
</reference>
<evidence type="ECO:0000256" key="1">
    <source>
        <dbReference type="SAM" id="MobiDB-lite"/>
    </source>
</evidence>
<dbReference type="EMBL" id="JAAAHW010006480">
    <property type="protein sequence ID" value="KAF9960047.1"/>
    <property type="molecule type" value="Genomic_DNA"/>
</dbReference>
<dbReference type="PANTHER" id="PTHR12307">
    <property type="entry name" value="PROTEIN PHOSPHATASE 1 REGULATORY SUBUNIT"/>
    <property type="match status" value="1"/>
</dbReference>
<dbReference type="GO" id="GO:0008157">
    <property type="term" value="F:protein phosphatase 1 binding"/>
    <property type="evidence" value="ECO:0007669"/>
    <property type="project" value="TreeGrafter"/>
</dbReference>
<name>A0A9P6J343_9FUNG</name>
<organism evidence="3 4">
    <name type="scientific">Modicella reniformis</name>
    <dbReference type="NCBI Taxonomy" id="1440133"/>
    <lineage>
        <taxon>Eukaryota</taxon>
        <taxon>Fungi</taxon>
        <taxon>Fungi incertae sedis</taxon>
        <taxon>Mucoromycota</taxon>
        <taxon>Mortierellomycotina</taxon>
        <taxon>Mortierellomycetes</taxon>
        <taxon>Mortierellales</taxon>
        <taxon>Mortierellaceae</taxon>
        <taxon>Modicella</taxon>
    </lineage>
</organism>
<keyword evidence="4" id="KW-1185">Reference proteome</keyword>
<evidence type="ECO:0000313" key="3">
    <source>
        <dbReference type="EMBL" id="KAF9960047.1"/>
    </source>
</evidence>
<dbReference type="GO" id="GO:2001069">
    <property type="term" value="F:glycogen binding"/>
    <property type="evidence" value="ECO:0007669"/>
    <property type="project" value="TreeGrafter"/>
</dbReference>
<gene>
    <name evidence="3" type="ORF">BGZ65_012831</name>
</gene>
<accession>A0A9P6J343</accession>
<dbReference type="InterPro" id="IPR038175">
    <property type="entry name" value="CBM21_dom_sf"/>
</dbReference>
<dbReference type="GO" id="GO:0005979">
    <property type="term" value="P:regulation of glycogen biosynthetic process"/>
    <property type="evidence" value="ECO:0007669"/>
    <property type="project" value="TreeGrafter"/>
</dbReference>
<dbReference type="PANTHER" id="PTHR12307:SF36">
    <property type="entry name" value="GLYCOGEN-BINDING SUBUNIT 76A"/>
    <property type="match status" value="1"/>
</dbReference>
<sequence>MDQISAASILSEPSTAPQNCQIANTPRHTTISTLASYNQQDLIPPPLQPRFVTPTTPAYDAQSAERSSPPVATATVAQSDLSVSLTNIRRFSAQFHKNGLPIKSAMKSPNVAAVDSKISSPALCKPSPIRSQSLPLKPPKYVHFNTQLEHVRLFLQGEMSSCVAERETIVDVRQYDRPTSDIKLTLPNWSPASIDTFHSDNIDSGAAPMRVEGVVLSEDMLELEGKILVQNIAFHKHVSVRYTVDFWQTQLEVSAEFEESAHGSVDRFSFVIPLNMDFSLVEKTFCMAVRYQVNGSEFWDSNNGMNYHVECKRVVVAPPTASDITKRMNGLLLGLTLPDYSKPVLKKKQGNRYDFSTSLSAVPSQPIVIPTKSPNATPASQTAYRASEYIMPSPPSQNHHHSLYASSPKFINSYLSAASPPEHFHLGYDSLSMDRVIVNKRSTRDSWNVEIDASSAIANRTPSFPAGLYGSYSSSPKESAPISIPSPKVQMTKRPPVGSSSYFDLVERYCFYEPSPNISPYNSYSNSPPVPCIRV</sequence>